<accession>A0A176VL79</accession>
<evidence type="ECO:0000313" key="2">
    <source>
        <dbReference type="EMBL" id="OAE21061.1"/>
    </source>
</evidence>
<protein>
    <submittedName>
        <fullName evidence="2">Uncharacterized protein</fullName>
    </submittedName>
</protein>
<dbReference type="EMBL" id="LVLJ01003531">
    <property type="protein sequence ID" value="OAE21061.1"/>
    <property type="molecule type" value="Genomic_DNA"/>
</dbReference>
<comment type="caution">
    <text evidence="2">The sequence shown here is derived from an EMBL/GenBank/DDBJ whole genome shotgun (WGS) entry which is preliminary data.</text>
</comment>
<evidence type="ECO:0000256" key="1">
    <source>
        <dbReference type="SAM" id="MobiDB-lite"/>
    </source>
</evidence>
<organism evidence="2 3">
    <name type="scientific">Marchantia polymorpha subsp. ruderalis</name>
    <dbReference type="NCBI Taxonomy" id="1480154"/>
    <lineage>
        <taxon>Eukaryota</taxon>
        <taxon>Viridiplantae</taxon>
        <taxon>Streptophyta</taxon>
        <taxon>Embryophyta</taxon>
        <taxon>Marchantiophyta</taxon>
        <taxon>Marchantiopsida</taxon>
        <taxon>Marchantiidae</taxon>
        <taxon>Marchantiales</taxon>
        <taxon>Marchantiaceae</taxon>
        <taxon>Marchantia</taxon>
    </lineage>
</organism>
<feature type="region of interest" description="Disordered" evidence="1">
    <location>
        <begin position="1"/>
        <end position="56"/>
    </location>
</feature>
<keyword evidence="3" id="KW-1185">Reference proteome</keyword>
<dbReference type="Proteomes" id="UP000077202">
    <property type="component" value="Unassembled WGS sequence"/>
</dbReference>
<name>A0A176VL79_MARPO</name>
<gene>
    <name evidence="2" type="ORF">AXG93_421s1110</name>
</gene>
<reference evidence="2" key="1">
    <citation type="submission" date="2016-03" db="EMBL/GenBank/DDBJ databases">
        <title>Mechanisms controlling the formation of the plant cell surface in tip-growing cells are functionally conserved among land plants.</title>
        <authorList>
            <person name="Honkanen S."/>
            <person name="Jones V.A."/>
            <person name="Morieri G."/>
            <person name="Champion C."/>
            <person name="Hetherington A.J."/>
            <person name="Kelly S."/>
            <person name="Saint-Marcoux D."/>
            <person name="Proust H."/>
            <person name="Prescott H."/>
            <person name="Dolan L."/>
        </authorList>
    </citation>
    <scope>NUCLEOTIDE SEQUENCE [LARGE SCALE GENOMIC DNA]</scope>
    <source>
        <tissue evidence="2">Whole gametophyte</tissue>
    </source>
</reference>
<dbReference type="AlphaFoldDB" id="A0A176VL79"/>
<sequence length="192" mass="20741">MTSRVGHAPTILHFQPTSRPASGTAEHVKYRPQATGSRGERDGWLDEGGGTSGGRCSSVNFDGVVMVEGFSCTVVGGSRPADSVSVAQSRSFPHHRPALVLVVVEEEDEEEEELAEQTRLSPPLFWTRSDYEGEDEDEEDCSHSLSLDPSRYPVRAPCEYIVVVPTEHGFSAAAAAAATATVPHLTRLYVTL</sequence>
<proteinExistence type="predicted"/>
<evidence type="ECO:0000313" key="3">
    <source>
        <dbReference type="Proteomes" id="UP000077202"/>
    </source>
</evidence>